<protein>
    <submittedName>
        <fullName evidence="1">Uncharacterized protein</fullName>
    </submittedName>
</protein>
<name>A0ABP6PNG1_9ACTN</name>
<dbReference type="RefSeq" id="WP_344691228.1">
    <property type="nucleotide sequence ID" value="NZ_BAAAVV010000019.1"/>
</dbReference>
<gene>
    <name evidence="1" type="ORF">GCM10010531_43070</name>
</gene>
<evidence type="ECO:0000313" key="1">
    <source>
        <dbReference type="EMBL" id="GAA3184249.1"/>
    </source>
</evidence>
<proteinExistence type="predicted"/>
<dbReference type="EMBL" id="BAAAVV010000019">
    <property type="protein sequence ID" value="GAA3184249.1"/>
    <property type="molecule type" value="Genomic_DNA"/>
</dbReference>
<comment type="caution">
    <text evidence="1">The sequence shown here is derived from an EMBL/GenBank/DDBJ whole genome shotgun (WGS) entry which is preliminary data.</text>
</comment>
<accession>A0ABP6PNG1</accession>
<reference evidence="2" key="1">
    <citation type="journal article" date="2019" name="Int. J. Syst. Evol. Microbiol.">
        <title>The Global Catalogue of Microorganisms (GCM) 10K type strain sequencing project: providing services to taxonomists for standard genome sequencing and annotation.</title>
        <authorList>
            <consortium name="The Broad Institute Genomics Platform"/>
            <consortium name="The Broad Institute Genome Sequencing Center for Infectious Disease"/>
            <person name="Wu L."/>
            <person name="Ma J."/>
        </authorList>
    </citation>
    <scope>NUCLEOTIDE SEQUENCE [LARGE SCALE GENOMIC DNA]</scope>
    <source>
        <strain evidence="2">JCM 15614</strain>
    </source>
</reference>
<keyword evidence="2" id="KW-1185">Reference proteome</keyword>
<dbReference type="Proteomes" id="UP001499924">
    <property type="component" value="Unassembled WGS sequence"/>
</dbReference>
<organism evidence="1 2">
    <name type="scientific">Blastococcus jejuensis</name>
    <dbReference type="NCBI Taxonomy" id="351224"/>
    <lineage>
        <taxon>Bacteria</taxon>
        <taxon>Bacillati</taxon>
        <taxon>Actinomycetota</taxon>
        <taxon>Actinomycetes</taxon>
        <taxon>Geodermatophilales</taxon>
        <taxon>Geodermatophilaceae</taxon>
        <taxon>Blastococcus</taxon>
    </lineage>
</organism>
<sequence length="95" mass="9746">MSDPGGGVTVPHALDDVLDAARGAGVAEPNEIRIRPELHDRMQREASSSSVSVTLDAHGGISRLDGIPVAIDAELPAFPGYEIHRAGPGGVARAA</sequence>
<evidence type="ECO:0000313" key="2">
    <source>
        <dbReference type="Proteomes" id="UP001499924"/>
    </source>
</evidence>